<dbReference type="Proteomes" id="UP000543556">
    <property type="component" value="Unassembled WGS sequence"/>
</dbReference>
<keyword evidence="2" id="KW-1185">Reference proteome</keyword>
<dbReference type="SUPFAM" id="SSF55166">
    <property type="entry name" value="Hedgehog/DD-peptidase"/>
    <property type="match status" value="1"/>
</dbReference>
<gene>
    <name evidence="1" type="ORF">G6034_16530</name>
</gene>
<organism evidence="1 2">
    <name type="scientific">Arthrobacter wenxiniae</name>
    <dbReference type="NCBI Taxonomy" id="2713570"/>
    <lineage>
        <taxon>Bacteria</taxon>
        <taxon>Bacillati</taxon>
        <taxon>Actinomycetota</taxon>
        <taxon>Actinomycetes</taxon>
        <taxon>Micrococcales</taxon>
        <taxon>Micrococcaceae</taxon>
        <taxon>Arthrobacter</taxon>
    </lineage>
</organism>
<dbReference type="AlphaFoldDB" id="A0A7Y7IJ90"/>
<dbReference type="InterPro" id="IPR009045">
    <property type="entry name" value="Zn_M74/Hedgehog-like"/>
</dbReference>
<name>A0A7Y7IJ90_9MICC</name>
<sequence>MLLKEAAAADTFPARAGCSEHQTGLALDIGGASVPTSCKFTWHLAEPWQLRYVGTDVAPDRRRHSIAGHEQYLGPTGYQWAILTTIRHAKN</sequence>
<dbReference type="Gene3D" id="3.30.1380.10">
    <property type="match status" value="1"/>
</dbReference>
<evidence type="ECO:0000313" key="2">
    <source>
        <dbReference type="Proteomes" id="UP000543556"/>
    </source>
</evidence>
<accession>A0A7Y7IJ90</accession>
<evidence type="ECO:0000313" key="1">
    <source>
        <dbReference type="EMBL" id="NVM96484.1"/>
    </source>
</evidence>
<reference evidence="1 2" key="1">
    <citation type="submission" date="2020-02" db="EMBL/GenBank/DDBJ databases">
        <title>Genome sequence of strain AETb3-4.</title>
        <authorList>
            <person name="Gao J."/>
            <person name="Zhang X."/>
        </authorList>
    </citation>
    <scope>NUCLEOTIDE SEQUENCE [LARGE SCALE GENOMIC DNA]</scope>
    <source>
        <strain evidence="1 2">AETb3-4</strain>
    </source>
</reference>
<dbReference type="EMBL" id="JAAMFM010000032">
    <property type="protein sequence ID" value="NVM96484.1"/>
    <property type="molecule type" value="Genomic_DNA"/>
</dbReference>
<proteinExistence type="predicted"/>
<comment type="caution">
    <text evidence="1">The sequence shown here is derived from an EMBL/GenBank/DDBJ whole genome shotgun (WGS) entry which is preliminary data.</text>
</comment>
<protein>
    <submittedName>
        <fullName evidence="1">M15 family metallopeptidase</fullName>
    </submittedName>
</protein>